<dbReference type="Proteomes" id="UP001152622">
    <property type="component" value="Chromosome 2"/>
</dbReference>
<gene>
    <name evidence="2" type="ORF">SKAU_G00049910</name>
</gene>
<proteinExistence type="predicted"/>
<name>A0A9Q1G382_SYNKA</name>
<feature type="region of interest" description="Disordered" evidence="1">
    <location>
        <begin position="60"/>
        <end position="89"/>
    </location>
</feature>
<sequence>MIAVHRRSQLGAEALTVAMSVPFWFPRLSDNVDSETDPVILVGCHSADAPCMPCSRSLRRWDGPTDAQTQREEDRHGPRCEERLPTRLQPPVCRDSGVVIQSPSTQERALLWRSQSDLSTADHAARSARGRCGRSGAWCCDPAL</sequence>
<keyword evidence="3" id="KW-1185">Reference proteome</keyword>
<organism evidence="2 3">
    <name type="scientific">Synaphobranchus kaupii</name>
    <name type="common">Kaup's arrowtooth eel</name>
    <dbReference type="NCBI Taxonomy" id="118154"/>
    <lineage>
        <taxon>Eukaryota</taxon>
        <taxon>Metazoa</taxon>
        <taxon>Chordata</taxon>
        <taxon>Craniata</taxon>
        <taxon>Vertebrata</taxon>
        <taxon>Euteleostomi</taxon>
        <taxon>Actinopterygii</taxon>
        <taxon>Neopterygii</taxon>
        <taxon>Teleostei</taxon>
        <taxon>Anguilliformes</taxon>
        <taxon>Synaphobranchidae</taxon>
        <taxon>Synaphobranchus</taxon>
    </lineage>
</organism>
<dbReference type="EMBL" id="JAINUF010000002">
    <property type="protein sequence ID" value="KAJ8374411.1"/>
    <property type="molecule type" value="Genomic_DNA"/>
</dbReference>
<reference evidence="2" key="1">
    <citation type="journal article" date="2023" name="Science">
        <title>Genome structures resolve the early diversification of teleost fishes.</title>
        <authorList>
            <person name="Parey E."/>
            <person name="Louis A."/>
            <person name="Montfort J."/>
            <person name="Bouchez O."/>
            <person name="Roques C."/>
            <person name="Iampietro C."/>
            <person name="Lluch J."/>
            <person name="Castinel A."/>
            <person name="Donnadieu C."/>
            <person name="Desvignes T."/>
            <person name="Floi Bucao C."/>
            <person name="Jouanno E."/>
            <person name="Wen M."/>
            <person name="Mejri S."/>
            <person name="Dirks R."/>
            <person name="Jansen H."/>
            <person name="Henkel C."/>
            <person name="Chen W.J."/>
            <person name="Zahm M."/>
            <person name="Cabau C."/>
            <person name="Klopp C."/>
            <person name="Thompson A.W."/>
            <person name="Robinson-Rechavi M."/>
            <person name="Braasch I."/>
            <person name="Lecointre G."/>
            <person name="Bobe J."/>
            <person name="Postlethwait J.H."/>
            <person name="Berthelot C."/>
            <person name="Roest Crollius H."/>
            <person name="Guiguen Y."/>
        </authorList>
    </citation>
    <scope>NUCLEOTIDE SEQUENCE</scope>
    <source>
        <strain evidence="2">WJC10195</strain>
    </source>
</reference>
<accession>A0A9Q1G382</accession>
<comment type="caution">
    <text evidence="2">The sequence shown here is derived from an EMBL/GenBank/DDBJ whole genome shotgun (WGS) entry which is preliminary data.</text>
</comment>
<evidence type="ECO:0000313" key="3">
    <source>
        <dbReference type="Proteomes" id="UP001152622"/>
    </source>
</evidence>
<dbReference type="AlphaFoldDB" id="A0A9Q1G382"/>
<evidence type="ECO:0000256" key="1">
    <source>
        <dbReference type="SAM" id="MobiDB-lite"/>
    </source>
</evidence>
<evidence type="ECO:0000313" key="2">
    <source>
        <dbReference type="EMBL" id="KAJ8374411.1"/>
    </source>
</evidence>
<feature type="compositionally biased region" description="Basic and acidic residues" evidence="1">
    <location>
        <begin position="60"/>
        <end position="85"/>
    </location>
</feature>
<protein>
    <submittedName>
        <fullName evidence="2">Uncharacterized protein</fullName>
    </submittedName>
</protein>